<dbReference type="Proteomes" id="UP001501274">
    <property type="component" value="Unassembled WGS sequence"/>
</dbReference>
<feature type="transmembrane region" description="Helical" evidence="6">
    <location>
        <begin position="367"/>
        <end position="393"/>
    </location>
</feature>
<feature type="transmembrane region" description="Helical" evidence="6">
    <location>
        <begin position="696"/>
        <end position="725"/>
    </location>
</feature>
<dbReference type="EMBL" id="JBAMZN010000008">
    <property type="protein sequence ID" value="KAL0529586.1"/>
    <property type="molecule type" value="Genomic_DNA"/>
</dbReference>
<feature type="transmembrane region" description="Helical" evidence="6">
    <location>
        <begin position="208"/>
        <end position="228"/>
    </location>
</feature>
<feature type="transmembrane region" description="Helical" evidence="6">
    <location>
        <begin position="6"/>
        <end position="26"/>
    </location>
</feature>
<feature type="transmembrane region" description="Helical" evidence="6">
    <location>
        <begin position="627"/>
        <end position="653"/>
    </location>
</feature>
<feature type="transmembrane region" description="Helical" evidence="6">
    <location>
        <begin position="112"/>
        <end position="136"/>
    </location>
</feature>
<reference evidence="9 10" key="1">
    <citation type="submission" date="2024-02" db="EMBL/GenBank/DDBJ databases">
        <title>FIRST GENOME SEQUENCES OF Leishmania (Viannia) shawi, Leishmania (Viannia) lindenbergi AND Leishmania (Viannia) utingensis.</title>
        <authorList>
            <person name="Resadore F."/>
            <person name="Custodio M.G.F."/>
            <person name="Boite M.C."/>
            <person name="Cupolillo E."/>
            <person name="Ferreira G.E.M."/>
        </authorList>
    </citation>
    <scope>NUCLEOTIDE SEQUENCE [LARGE SCALE GENOMIC DNA]</scope>
    <source>
        <strain evidence="9 10">MDAS/BR/1979/M5533</strain>
    </source>
</reference>
<feature type="domain" description="Abscisic acid G-protein coupled receptor-like" evidence="7">
    <location>
        <begin position="618"/>
        <end position="817"/>
    </location>
</feature>
<evidence type="ECO:0000256" key="3">
    <source>
        <dbReference type="ARBA" id="ARBA00022989"/>
    </source>
</evidence>
<protein>
    <submittedName>
        <fullName evidence="9">The Golgi pH Regulator (GPHR) Family N-terminal/Abscisic acid G-protein coupled receptor</fullName>
    </submittedName>
</protein>
<keyword evidence="10" id="KW-1185">Reference proteome</keyword>
<keyword evidence="3 6" id="KW-1133">Transmembrane helix</keyword>
<comment type="subcellular location">
    <subcellularLocation>
        <location evidence="1">Membrane</location>
        <topology evidence="1">Multi-pass membrane protein</topology>
    </subcellularLocation>
</comment>
<dbReference type="InterPro" id="IPR022535">
    <property type="entry name" value="Golgi_pH-regulator_cons_dom"/>
</dbReference>
<accession>A0AAW3C5U1</accession>
<feature type="transmembrane region" description="Helical" evidence="6">
    <location>
        <begin position="802"/>
        <end position="819"/>
    </location>
</feature>
<feature type="region of interest" description="Disordered" evidence="5">
    <location>
        <begin position="443"/>
        <end position="474"/>
    </location>
</feature>
<feature type="region of interest" description="Disordered" evidence="5">
    <location>
        <begin position="313"/>
        <end position="341"/>
    </location>
</feature>
<dbReference type="GO" id="GO:0016020">
    <property type="term" value="C:membrane"/>
    <property type="evidence" value="ECO:0007669"/>
    <property type="project" value="UniProtKB-SubCell"/>
</dbReference>
<evidence type="ECO:0000256" key="4">
    <source>
        <dbReference type="ARBA" id="ARBA00023136"/>
    </source>
</evidence>
<keyword evidence="2 6" id="KW-0812">Transmembrane</keyword>
<evidence type="ECO:0000259" key="7">
    <source>
        <dbReference type="Pfam" id="PF12430"/>
    </source>
</evidence>
<comment type="caution">
    <text evidence="9">The sequence shown here is derived from an EMBL/GenBank/DDBJ whole genome shotgun (WGS) entry which is preliminary data.</text>
</comment>
<feature type="region of interest" description="Disordered" evidence="5">
    <location>
        <begin position="493"/>
        <end position="518"/>
    </location>
</feature>
<organism evidence="9 10">
    <name type="scientific">Leishmania naiffi</name>
    <dbReference type="NCBI Taxonomy" id="5678"/>
    <lineage>
        <taxon>Eukaryota</taxon>
        <taxon>Discoba</taxon>
        <taxon>Euglenozoa</taxon>
        <taxon>Kinetoplastea</taxon>
        <taxon>Metakinetoplastina</taxon>
        <taxon>Trypanosomatida</taxon>
        <taxon>Trypanosomatidae</taxon>
        <taxon>Leishmaniinae</taxon>
        <taxon>Leishmania</taxon>
        <taxon>Leishmania naiffi species complex</taxon>
    </lineage>
</organism>
<evidence type="ECO:0000256" key="2">
    <source>
        <dbReference type="ARBA" id="ARBA00022692"/>
    </source>
</evidence>
<dbReference type="Pfam" id="PF12430">
    <property type="entry name" value="ABA_GPCR"/>
    <property type="match status" value="1"/>
</dbReference>
<keyword evidence="9" id="KW-0675">Receptor</keyword>
<dbReference type="AlphaFoldDB" id="A0AAW3C5U1"/>
<dbReference type="Pfam" id="PF12537">
    <property type="entry name" value="GPHR_N"/>
    <property type="match status" value="1"/>
</dbReference>
<evidence type="ECO:0000313" key="9">
    <source>
        <dbReference type="EMBL" id="KAL0529586.1"/>
    </source>
</evidence>
<evidence type="ECO:0000256" key="6">
    <source>
        <dbReference type="SAM" id="Phobius"/>
    </source>
</evidence>
<name>A0AAW3C5U1_9TRYP</name>
<dbReference type="PANTHER" id="PTHR15948:SF0">
    <property type="entry name" value="GOLGI PH REGULATOR A-RELATED"/>
    <property type="match status" value="1"/>
</dbReference>
<dbReference type="InterPro" id="IPR015672">
    <property type="entry name" value="GPHR/GTG"/>
</dbReference>
<proteinExistence type="predicted"/>
<feature type="domain" description="Golgi pH regulator conserved" evidence="8">
    <location>
        <begin position="359"/>
        <end position="409"/>
    </location>
</feature>
<evidence type="ECO:0000313" key="10">
    <source>
        <dbReference type="Proteomes" id="UP001501274"/>
    </source>
</evidence>
<feature type="transmembrane region" description="Helical" evidence="6">
    <location>
        <begin position="776"/>
        <end position="795"/>
    </location>
</feature>
<evidence type="ECO:0000256" key="5">
    <source>
        <dbReference type="SAM" id="MobiDB-lite"/>
    </source>
</evidence>
<evidence type="ECO:0000256" key="1">
    <source>
        <dbReference type="ARBA" id="ARBA00004141"/>
    </source>
</evidence>
<feature type="transmembrane region" description="Helical" evidence="6">
    <location>
        <begin position="38"/>
        <end position="56"/>
    </location>
</feature>
<gene>
    <name evidence="9" type="ORF">Q4I28_001165</name>
</gene>
<feature type="transmembrane region" description="Helical" evidence="6">
    <location>
        <begin position="737"/>
        <end position="756"/>
    </location>
</feature>
<evidence type="ECO:0000259" key="8">
    <source>
        <dbReference type="Pfam" id="PF12537"/>
    </source>
</evidence>
<keyword evidence="4 6" id="KW-0472">Membrane</keyword>
<dbReference type="InterPro" id="IPR025969">
    <property type="entry name" value="ABA_GPCR_dom"/>
</dbReference>
<sequence>MMSVFYMVSSYAIFFYVGGLLMRLVVVQPLGNANAARWCFASTFALSLSLFSAVLVDMAEASLFPSAAASSVAAAAEDGADVIAAAGDKWVSWLSTASLFLHPFMQVNAQSFTWLLLFLLSTVLLACPAVFVMSFLRHALVHGGGRRTAGRRCCNSRRPSGGMRGFGGLSAGRSCSRRFSSRPRSELSPPFQQDWADTKPSREFCKRLRWALMCLLVMSLICAGAWAARTRRLSVSSVRQTTITAARRVYTQLQSRTTMLNVPREIRSTGASAMSGGAAAPSAPQTVTQEGKDAEAGLEVEADRVIESFADAKGEVPDDGSDVSRQAQPPQQPRRRSPVADAAHSIPTTAADLHALVCAVTSRVATVGVAMIGLLSGYAAITSPCLFLAPYTYWRGREEELRKAQQNFNKKLCYVLNGYGAAQRQIAALQYGVLHEEWASPVFSSADSPSPHRRRSSSPLRLSPTVHSVGGGGDPLTQYRALYPGSQGSSGISDYAAKGGLPGGSDSWQSPGLGNQPPLSDVPPLQAQHRGSTGAVGWLQQTLSNAAQIFAGGASGVSPGSCVSPRNLTSVASNPALSRQRAIACIATLRGESNASRFLSLSMYLQLREVEGMLCEAQRGATWVGRWYAGLGVVMGLYSAVKICLTVASLWLFKASTLDPVTRAVMLLEKTFILRRRVADGDASFSVTAVEVSAHVILALALVVNGWMIVNSIRGVLLALFHVTMSFSGSAISRPDIIAVGLSMMIGVYFIGQLVMLRSSLPGTVASPLEGVPPPAGAASPNVLLAVLGSLPYYYYQRLNDWCFVVGCGGAVVVHRFVLHDTVSSVVYTASGGEEQYPMG</sequence>
<dbReference type="PANTHER" id="PTHR15948">
    <property type="entry name" value="G-PROTEIN COUPLED RECEPTOR 89-RELATED"/>
    <property type="match status" value="1"/>
</dbReference>